<sequence>MTAKLYVLVKHGESDFRLHRRDGTETGVRWEHSPDASEVRSVGVPEGCFCYRSAEEFDVGSRS</sequence>
<reference evidence="1" key="1">
    <citation type="submission" date="2022-09" db="EMBL/GenBank/DDBJ databases">
        <title>Haloadaptaus new haloarchaeum isolated from saline soil.</title>
        <authorList>
            <person name="Duran-Viseras A."/>
            <person name="Sanchez-Porro C."/>
            <person name="Ventosa A."/>
        </authorList>
    </citation>
    <scope>NUCLEOTIDE SEQUENCE</scope>
    <source>
        <strain evidence="1">F3-133</strain>
    </source>
</reference>
<evidence type="ECO:0008006" key="3">
    <source>
        <dbReference type="Google" id="ProtNLM"/>
    </source>
</evidence>
<dbReference type="Proteomes" id="UP001149411">
    <property type="component" value="Unassembled WGS sequence"/>
</dbReference>
<dbReference type="EMBL" id="RKLV01000001">
    <property type="protein sequence ID" value="MCX2817876.1"/>
    <property type="molecule type" value="Genomic_DNA"/>
</dbReference>
<keyword evidence="2" id="KW-1185">Reference proteome</keyword>
<organism evidence="1 2">
    <name type="scientific">Halorutilus salinus</name>
    <dbReference type="NCBI Taxonomy" id="2487751"/>
    <lineage>
        <taxon>Archaea</taxon>
        <taxon>Methanobacteriati</taxon>
        <taxon>Methanobacteriota</taxon>
        <taxon>Stenosarchaea group</taxon>
        <taxon>Halobacteria</taxon>
        <taxon>Halorutilales</taxon>
        <taxon>Halorutilaceae</taxon>
        <taxon>Halorutilus</taxon>
    </lineage>
</organism>
<dbReference type="AlphaFoldDB" id="A0A9Q4C3X3"/>
<name>A0A9Q4C3X3_9EURY</name>
<evidence type="ECO:0000313" key="2">
    <source>
        <dbReference type="Proteomes" id="UP001149411"/>
    </source>
</evidence>
<evidence type="ECO:0000313" key="1">
    <source>
        <dbReference type="EMBL" id="MCX2817876.1"/>
    </source>
</evidence>
<gene>
    <name evidence="1" type="ORF">EGH25_00650</name>
</gene>
<comment type="caution">
    <text evidence="1">The sequence shown here is derived from an EMBL/GenBank/DDBJ whole genome shotgun (WGS) entry which is preliminary data.</text>
</comment>
<protein>
    <recommendedName>
        <fullName evidence="3">Histidine phosphatase family protein</fullName>
    </recommendedName>
</protein>
<proteinExistence type="predicted"/>
<dbReference type="RefSeq" id="WP_266085390.1">
    <property type="nucleotide sequence ID" value="NZ_RKLV01000001.1"/>
</dbReference>
<accession>A0A9Q4C3X3</accession>